<accession>A0AAE0AAB2</accession>
<reference evidence="1" key="1">
    <citation type="journal article" date="2023" name="Plant J.">
        <title>Genome sequences and population genomics provide insights into the demographic history, inbreeding, and mutation load of two 'living fossil' tree species of Dipteronia.</title>
        <authorList>
            <person name="Feng Y."/>
            <person name="Comes H.P."/>
            <person name="Chen J."/>
            <person name="Zhu S."/>
            <person name="Lu R."/>
            <person name="Zhang X."/>
            <person name="Li P."/>
            <person name="Qiu J."/>
            <person name="Olsen K.M."/>
            <person name="Qiu Y."/>
        </authorList>
    </citation>
    <scope>NUCLEOTIDE SEQUENCE</scope>
    <source>
        <strain evidence="1">NBL</strain>
    </source>
</reference>
<keyword evidence="2" id="KW-1185">Reference proteome</keyword>
<organism evidence="1 2">
    <name type="scientific">Dipteronia sinensis</name>
    <dbReference type="NCBI Taxonomy" id="43782"/>
    <lineage>
        <taxon>Eukaryota</taxon>
        <taxon>Viridiplantae</taxon>
        <taxon>Streptophyta</taxon>
        <taxon>Embryophyta</taxon>
        <taxon>Tracheophyta</taxon>
        <taxon>Spermatophyta</taxon>
        <taxon>Magnoliopsida</taxon>
        <taxon>eudicotyledons</taxon>
        <taxon>Gunneridae</taxon>
        <taxon>Pentapetalae</taxon>
        <taxon>rosids</taxon>
        <taxon>malvids</taxon>
        <taxon>Sapindales</taxon>
        <taxon>Sapindaceae</taxon>
        <taxon>Hippocastanoideae</taxon>
        <taxon>Acereae</taxon>
        <taxon>Dipteronia</taxon>
    </lineage>
</organism>
<evidence type="ECO:0000313" key="2">
    <source>
        <dbReference type="Proteomes" id="UP001281410"/>
    </source>
</evidence>
<dbReference type="EMBL" id="JANJYJ010000006">
    <property type="protein sequence ID" value="KAK3206554.1"/>
    <property type="molecule type" value="Genomic_DNA"/>
</dbReference>
<proteinExistence type="predicted"/>
<name>A0AAE0AAB2_9ROSI</name>
<sequence>MANTYLRYVDPQNLYNITTYMNKKLICVDVGSQSTGICVLDPAAGFGFPVTKLPDYPRTPFERALVQEYLENAGIARDPQHLPNGIEEGQLLPIQYITSSMTPEQMTEILNRVSEEHHSHGFVFSYSCYDEHQNDPAQYVHIQNMLSRLNYFGRLFPRLFTFANEFGSTNGAKMRLEISLPDLDHKKLFHKHRGLYQDDGVLMDDLSSLVKGYIDCYSAVVFGEEYLDDACSQNLCKGRTMQNKHQHMRGYALNTLGYTEYKG</sequence>
<protein>
    <submittedName>
        <fullName evidence="1">Uncharacterized protein</fullName>
    </submittedName>
</protein>
<dbReference type="Proteomes" id="UP001281410">
    <property type="component" value="Unassembled WGS sequence"/>
</dbReference>
<comment type="caution">
    <text evidence="1">The sequence shown here is derived from an EMBL/GenBank/DDBJ whole genome shotgun (WGS) entry which is preliminary data.</text>
</comment>
<evidence type="ECO:0000313" key="1">
    <source>
        <dbReference type="EMBL" id="KAK3206554.1"/>
    </source>
</evidence>
<gene>
    <name evidence="1" type="ORF">Dsin_020600</name>
</gene>
<dbReference type="AlphaFoldDB" id="A0AAE0AAB2"/>